<dbReference type="Proteomes" id="UP000553980">
    <property type="component" value="Unassembled WGS sequence"/>
</dbReference>
<evidence type="ECO:0000313" key="2">
    <source>
        <dbReference type="EMBL" id="MBB4096447.1"/>
    </source>
</evidence>
<keyword evidence="3" id="KW-1185">Reference proteome</keyword>
<dbReference type="AlphaFoldDB" id="A0AB34YZC2"/>
<name>A0AB34YZC2_9HYPH</name>
<evidence type="ECO:0000256" key="1">
    <source>
        <dbReference type="SAM" id="MobiDB-lite"/>
    </source>
</evidence>
<feature type="compositionally biased region" description="Basic residues" evidence="1">
    <location>
        <begin position="174"/>
        <end position="183"/>
    </location>
</feature>
<sequence>MPIPRSRWLPLGSSSGLNQPSRRVRRNGVHSMYPWHPWSGRFVHVHEALSKGTHIFRCSLSGSSSGRHLEVPAWMFDRSLSGYWRSLPVPHVDLAALHVLAKLLDDADTSSQSGGMSAALISHEASRRDVHAKSTHDISVRSILEPAPKGDSRNAAMAGVAGGDPSSADGAHRTAIHRSRKLPARLPAKGGRS</sequence>
<accession>A0AB34YZC2</accession>
<gene>
    <name evidence="2" type="ORF">GGQ79_005020</name>
</gene>
<feature type="compositionally biased region" description="Basic and acidic residues" evidence="1">
    <location>
        <begin position="125"/>
        <end position="139"/>
    </location>
</feature>
<evidence type="ECO:0000313" key="3">
    <source>
        <dbReference type="Proteomes" id="UP000553980"/>
    </source>
</evidence>
<protein>
    <submittedName>
        <fullName evidence="2">Uncharacterized protein</fullName>
    </submittedName>
</protein>
<organism evidence="2 3">
    <name type="scientific">Brucella pecoris</name>
    <dbReference type="NCBI Taxonomy" id="867683"/>
    <lineage>
        <taxon>Bacteria</taxon>
        <taxon>Pseudomonadati</taxon>
        <taxon>Pseudomonadota</taxon>
        <taxon>Alphaproteobacteria</taxon>
        <taxon>Hyphomicrobiales</taxon>
        <taxon>Brucellaceae</taxon>
        <taxon>Brucella/Ochrobactrum group</taxon>
        <taxon>Brucella</taxon>
    </lineage>
</organism>
<feature type="region of interest" description="Disordered" evidence="1">
    <location>
        <begin position="125"/>
        <end position="193"/>
    </location>
</feature>
<comment type="caution">
    <text evidence="2">The sequence shown here is derived from an EMBL/GenBank/DDBJ whole genome shotgun (WGS) entry which is preliminary data.</text>
</comment>
<reference evidence="2 3" key="1">
    <citation type="submission" date="2020-08" db="EMBL/GenBank/DDBJ databases">
        <title>Genomic Encyclopedia of Type Strains, Phase IV (KMG-IV): sequencing the most valuable type-strain genomes for metagenomic binning, comparative biology and taxonomic classification.</title>
        <authorList>
            <person name="Goeker M."/>
        </authorList>
    </citation>
    <scope>NUCLEOTIDE SEQUENCE [LARGE SCALE GENOMIC DNA]</scope>
    <source>
        <strain evidence="2 3">DSM 23868</strain>
    </source>
</reference>
<dbReference type="EMBL" id="JACIEX010000048">
    <property type="protein sequence ID" value="MBB4096447.1"/>
    <property type="molecule type" value="Genomic_DNA"/>
</dbReference>
<proteinExistence type="predicted"/>